<dbReference type="Pfam" id="PF06629">
    <property type="entry name" value="MipA"/>
    <property type="match status" value="1"/>
</dbReference>
<evidence type="ECO:0000256" key="3">
    <source>
        <dbReference type="ARBA" id="ARBA00022729"/>
    </source>
</evidence>
<evidence type="ECO:0000313" key="7">
    <source>
        <dbReference type="EMBL" id="MCL1043901.1"/>
    </source>
</evidence>
<evidence type="ECO:0000256" key="4">
    <source>
        <dbReference type="ARBA" id="ARBA00023136"/>
    </source>
</evidence>
<keyword evidence="4" id="KW-0472">Membrane</keyword>
<dbReference type="EMBL" id="JAKIKU010000001">
    <property type="protein sequence ID" value="MCL1043901.1"/>
    <property type="molecule type" value="Genomic_DNA"/>
</dbReference>
<feature type="chain" id="PRO_5045802542" evidence="6">
    <location>
        <begin position="21"/>
        <end position="291"/>
    </location>
</feature>
<protein>
    <submittedName>
        <fullName evidence="7">MipA/OmpV family protein</fullName>
    </submittedName>
</protein>
<keyword evidence="5" id="KW-0998">Cell outer membrane</keyword>
<accession>A0ABT0KJZ2</accession>
<name>A0ABT0KJZ2_9GAMM</name>
<dbReference type="PANTHER" id="PTHR38776">
    <property type="entry name" value="MLTA-INTERACTING PROTEIN-RELATED"/>
    <property type="match status" value="1"/>
</dbReference>
<evidence type="ECO:0000256" key="6">
    <source>
        <dbReference type="SAM" id="SignalP"/>
    </source>
</evidence>
<sequence>MYQIFIVFLVLFLTTTPVMADEPCQEDGDCVVVGEWDISVAFGYGNKTNPITDYDDIPLYAIPSIAYYGESWFFDNFNFGYTLTEQENFTINLATSYSSERAFFYRWDPSNIFLPQSANVDSHTVLPPIGGFGIQEASQPLVLNELESRNFTVYGGVELFWYGKFGVLQLAAAHDLLNVHNGQEVNISWNYSLAVTDWRFDLTLKSEWKSSEVIDYYFGLRASESAYWSEEYQPSSDWSNSIELTTRYSISTSWDLLLAARYTQLADEIIDSPIIDEDYSSSYFVGAAYRF</sequence>
<keyword evidence="3 6" id="KW-0732">Signal</keyword>
<comment type="caution">
    <text evidence="7">The sequence shown here is derived from an EMBL/GenBank/DDBJ whole genome shotgun (WGS) entry which is preliminary data.</text>
</comment>
<dbReference type="RefSeq" id="WP_248954460.1">
    <property type="nucleotide sequence ID" value="NZ_JAKIKU010000001.1"/>
</dbReference>
<organism evidence="7 8">
    <name type="scientific">Shewanella electrodiphila</name>
    <dbReference type="NCBI Taxonomy" id="934143"/>
    <lineage>
        <taxon>Bacteria</taxon>
        <taxon>Pseudomonadati</taxon>
        <taxon>Pseudomonadota</taxon>
        <taxon>Gammaproteobacteria</taxon>
        <taxon>Alteromonadales</taxon>
        <taxon>Shewanellaceae</taxon>
        <taxon>Shewanella</taxon>
    </lineage>
</organism>
<evidence type="ECO:0000256" key="5">
    <source>
        <dbReference type="ARBA" id="ARBA00023237"/>
    </source>
</evidence>
<feature type="signal peptide" evidence="6">
    <location>
        <begin position="1"/>
        <end position="20"/>
    </location>
</feature>
<keyword evidence="8" id="KW-1185">Reference proteome</keyword>
<evidence type="ECO:0000313" key="8">
    <source>
        <dbReference type="Proteomes" id="UP001202134"/>
    </source>
</evidence>
<proteinExistence type="inferred from homology"/>
<dbReference type="InterPro" id="IPR010583">
    <property type="entry name" value="MipA"/>
</dbReference>
<evidence type="ECO:0000256" key="2">
    <source>
        <dbReference type="ARBA" id="ARBA00005722"/>
    </source>
</evidence>
<evidence type="ECO:0000256" key="1">
    <source>
        <dbReference type="ARBA" id="ARBA00004442"/>
    </source>
</evidence>
<reference evidence="7 8" key="1">
    <citation type="submission" date="2022-01" db="EMBL/GenBank/DDBJ databases">
        <title>Whole genome-based taxonomy of the Shewanellaceae.</title>
        <authorList>
            <person name="Martin-Rodriguez A.J."/>
        </authorList>
    </citation>
    <scope>NUCLEOTIDE SEQUENCE [LARGE SCALE GENOMIC DNA]</scope>
    <source>
        <strain evidence="7 8">DSM 24955</strain>
    </source>
</reference>
<comment type="subcellular location">
    <subcellularLocation>
        <location evidence="1">Cell outer membrane</location>
    </subcellularLocation>
</comment>
<dbReference type="Proteomes" id="UP001202134">
    <property type="component" value="Unassembled WGS sequence"/>
</dbReference>
<comment type="similarity">
    <text evidence="2">Belongs to the MipA/OmpV family.</text>
</comment>
<dbReference type="PANTHER" id="PTHR38776:SF1">
    <property type="entry name" value="MLTA-INTERACTING PROTEIN-RELATED"/>
    <property type="match status" value="1"/>
</dbReference>
<gene>
    <name evidence="7" type="ORF">L2737_00955</name>
</gene>